<feature type="domain" description="Mycothiol-dependent maleylpyruvate isomerase metal-binding" evidence="1">
    <location>
        <begin position="6"/>
        <end position="120"/>
    </location>
</feature>
<dbReference type="SUPFAM" id="SSF109854">
    <property type="entry name" value="DinB/YfiT-like putative metalloenzymes"/>
    <property type="match status" value="1"/>
</dbReference>
<comment type="caution">
    <text evidence="2">The sequence shown here is derived from an EMBL/GenBank/DDBJ whole genome shotgun (WGS) entry which is preliminary data.</text>
</comment>
<accession>A0ABS4Q8D6</accession>
<reference evidence="2 3" key="1">
    <citation type="submission" date="2021-03" db="EMBL/GenBank/DDBJ databases">
        <title>Sequencing the genomes of 1000 actinobacteria strains.</title>
        <authorList>
            <person name="Klenk H.-P."/>
        </authorList>
    </citation>
    <scope>NUCLEOTIDE SEQUENCE [LARGE SCALE GENOMIC DNA]</scope>
    <source>
        <strain evidence="2 3">DSM 45510</strain>
    </source>
</reference>
<keyword evidence="3" id="KW-1185">Reference proteome</keyword>
<dbReference type="EMBL" id="JAGGMS010000001">
    <property type="protein sequence ID" value="MBP2186986.1"/>
    <property type="molecule type" value="Genomic_DNA"/>
</dbReference>
<evidence type="ECO:0000313" key="2">
    <source>
        <dbReference type="EMBL" id="MBP2186986.1"/>
    </source>
</evidence>
<protein>
    <submittedName>
        <fullName evidence="2">Uncharacterized protein (TIGR03086 family)</fullName>
    </submittedName>
</protein>
<sequence>MAMAVAGARMAELVDGIGDGQLGLPTPCDEYRVADLLAHMDQVTRGFAALGRGEVDQKVTDGLEDGWRDRLGRQLTELGEVWGDARAREGVTEVSGLELPDRTWGGIALTEVVVHGWDLAQATGQPFELPAETLRACFEHVAEFVPKAPVPELWGPPVAVPGDAALLDRIVAITGRVP</sequence>
<proteinExistence type="predicted"/>
<dbReference type="InterPro" id="IPR034660">
    <property type="entry name" value="DinB/YfiT-like"/>
</dbReference>
<dbReference type="Proteomes" id="UP000741013">
    <property type="component" value="Unassembled WGS sequence"/>
</dbReference>
<dbReference type="InterPro" id="IPR017520">
    <property type="entry name" value="CHP03086"/>
</dbReference>
<dbReference type="NCBIfam" id="TIGR03086">
    <property type="entry name" value="TIGR03086 family metal-binding protein"/>
    <property type="match status" value="1"/>
</dbReference>
<dbReference type="Pfam" id="PF11716">
    <property type="entry name" value="MDMPI_N"/>
    <property type="match status" value="1"/>
</dbReference>
<dbReference type="RefSeq" id="WP_209670425.1">
    <property type="nucleotide sequence ID" value="NZ_JAGGMS010000001.1"/>
</dbReference>
<dbReference type="Gene3D" id="1.20.120.450">
    <property type="entry name" value="dinb family like domain"/>
    <property type="match status" value="1"/>
</dbReference>
<name>A0ABS4Q8D6_9PSEU</name>
<evidence type="ECO:0000259" key="1">
    <source>
        <dbReference type="Pfam" id="PF11716"/>
    </source>
</evidence>
<dbReference type="InterPro" id="IPR017517">
    <property type="entry name" value="Maleyloyr_isom"/>
</dbReference>
<gene>
    <name evidence="2" type="ORF">JOM49_008512</name>
</gene>
<dbReference type="InterPro" id="IPR024344">
    <property type="entry name" value="MDMPI_metal-binding"/>
</dbReference>
<evidence type="ECO:0000313" key="3">
    <source>
        <dbReference type="Proteomes" id="UP000741013"/>
    </source>
</evidence>
<dbReference type="NCBIfam" id="TIGR03083">
    <property type="entry name" value="maleylpyruvate isomerase family mycothiol-dependent enzyme"/>
    <property type="match status" value="1"/>
</dbReference>
<organism evidence="2 3">
    <name type="scientific">Amycolatopsis magusensis</name>
    <dbReference type="NCBI Taxonomy" id="882444"/>
    <lineage>
        <taxon>Bacteria</taxon>
        <taxon>Bacillati</taxon>
        <taxon>Actinomycetota</taxon>
        <taxon>Actinomycetes</taxon>
        <taxon>Pseudonocardiales</taxon>
        <taxon>Pseudonocardiaceae</taxon>
        <taxon>Amycolatopsis</taxon>
    </lineage>
</organism>